<accession>A0A0M9UBK7</accession>
<name>A0A0M9UBK7_9CHLR</name>
<dbReference type="SUPFAM" id="SSF102588">
    <property type="entry name" value="LmbE-like"/>
    <property type="match status" value="1"/>
</dbReference>
<evidence type="ECO:0008006" key="5">
    <source>
        <dbReference type="Google" id="ProtNLM"/>
    </source>
</evidence>
<evidence type="ECO:0000313" key="1">
    <source>
        <dbReference type="EMBL" id="GAP61938.1"/>
    </source>
</evidence>
<dbReference type="InterPro" id="IPR024078">
    <property type="entry name" value="LmbE-like_dom_sf"/>
</dbReference>
<proteinExistence type="predicted"/>
<dbReference type="Proteomes" id="UP000037784">
    <property type="component" value="Unassembled WGS sequence"/>
</dbReference>
<dbReference type="Gene3D" id="3.40.50.10320">
    <property type="entry name" value="LmbE-like"/>
    <property type="match status" value="1"/>
</dbReference>
<protein>
    <recommendedName>
        <fullName evidence="5">GlcNAc-PI de-N-acetylase</fullName>
    </recommendedName>
</protein>
<keyword evidence="3" id="KW-1185">Reference proteome</keyword>
<dbReference type="InParanoid" id="A0A0M9UBK7"/>
<comment type="caution">
    <text evidence="1">The sequence shown here is derived from an EMBL/GenBank/DDBJ whole genome shotgun (WGS) entry which is preliminary data.</text>
</comment>
<dbReference type="STRING" id="872965.SE16_05700"/>
<dbReference type="OrthoDB" id="9815144at2"/>
<dbReference type="EMBL" id="BBZA01000021">
    <property type="protein sequence ID" value="GAP61938.1"/>
    <property type="molecule type" value="Genomic_DNA"/>
</dbReference>
<dbReference type="PANTHER" id="PTHR12993">
    <property type="entry name" value="N-ACETYLGLUCOSAMINYL-PHOSPHATIDYLINOSITOL DE-N-ACETYLASE-RELATED"/>
    <property type="match status" value="1"/>
</dbReference>
<reference evidence="3" key="3">
    <citation type="submission" date="2015-08" db="EMBL/GenBank/DDBJ databases">
        <title>Draft Genome Sequence of a Heterotrophic Facultative Anaerobic Bacterium Ardenticatena maritima Strain 110S.</title>
        <authorList>
            <person name="Kawaichi S."/>
            <person name="Yoshida T."/>
            <person name="Sako Y."/>
            <person name="Nakamura R."/>
        </authorList>
    </citation>
    <scope>NUCLEOTIDE SEQUENCE [LARGE SCALE GENOMIC DNA]</scope>
    <source>
        <strain evidence="3">110S</strain>
    </source>
</reference>
<dbReference type="GO" id="GO:0016811">
    <property type="term" value="F:hydrolase activity, acting on carbon-nitrogen (but not peptide) bonds, in linear amides"/>
    <property type="evidence" value="ECO:0007669"/>
    <property type="project" value="TreeGrafter"/>
</dbReference>
<dbReference type="AlphaFoldDB" id="A0A0M9UBK7"/>
<evidence type="ECO:0000313" key="2">
    <source>
        <dbReference type="EMBL" id="KPL88323.1"/>
    </source>
</evidence>
<reference evidence="1 3" key="1">
    <citation type="journal article" date="2015" name="Genome Announc.">
        <title>Draft Genome Sequence of a Heterotrophic Facultative Anaerobic Thermophilic Bacterium, Ardenticatena maritima Strain 110ST.</title>
        <authorList>
            <person name="Kawaichi S."/>
            <person name="Yoshida T."/>
            <person name="Sako Y."/>
            <person name="Nakamura R."/>
        </authorList>
    </citation>
    <scope>NUCLEOTIDE SEQUENCE [LARGE SCALE GENOMIC DNA]</scope>
    <source>
        <strain evidence="1 3">110S</strain>
    </source>
</reference>
<reference evidence="2 4" key="2">
    <citation type="submission" date="2015-07" db="EMBL/GenBank/DDBJ databases">
        <title>Whole genome sequence of Ardenticatena maritima DSM 23922.</title>
        <authorList>
            <person name="Hemp J."/>
            <person name="Ward L.M."/>
            <person name="Pace L.A."/>
            <person name="Fischer W.W."/>
        </authorList>
    </citation>
    <scope>NUCLEOTIDE SEQUENCE [LARGE SCALE GENOMIC DNA]</scope>
    <source>
        <strain evidence="2 4">110S</strain>
    </source>
</reference>
<dbReference type="RefSeq" id="WP_054491869.1">
    <property type="nucleotide sequence ID" value="NZ_BBZA01000021.1"/>
</dbReference>
<organism evidence="1 3">
    <name type="scientific">Ardenticatena maritima</name>
    <dbReference type="NCBI Taxonomy" id="872965"/>
    <lineage>
        <taxon>Bacteria</taxon>
        <taxon>Bacillati</taxon>
        <taxon>Chloroflexota</taxon>
        <taxon>Ardenticatenia</taxon>
        <taxon>Ardenticatenales</taxon>
        <taxon>Ardenticatenaceae</taxon>
        <taxon>Ardenticatena</taxon>
    </lineage>
</organism>
<sequence length="287" mass="32723">MREQRRLLGIFAHPDDESFGPGATLAKYAREGVDVHVCIVTDGAAGTWDPQAADEAEHASLAEVRRRELECACRALGATLHQFGYRDSGMEGAPDNKHPDSLYQADLDEVAHDIVRLVREVRPHVIITHDPTGGYFHPDHIKVNHAVQRAWARMGDPDAYRDLLAEGYEPWQPARLYYTVIPRSRIKWFIRILRLRGQDPRRFGRNGDIDLTRLGVPDDEIHVRLYVEPYLDVKEQASACHRSQGGGGAARWLPRWFQRRSMRYDFYVQAQPPNATPHDDLFAGLDL</sequence>
<evidence type="ECO:0000313" key="4">
    <source>
        <dbReference type="Proteomes" id="UP000050502"/>
    </source>
</evidence>
<dbReference type="PANTHER" id="PTHR12993:SF11">
    <property type="entry name" value="N-ACETYLGLUCOSAMINYL-PHOSPHATIDYLINOSITOL DE-N-ACETYLASE"/>
    <property type="match status" value="1"/>
</dbReference>
<gene>
    <name evidence="1" type="ORF">ARMA_0361</name>
    <name evidence="2" type="ORF">SE16_05700</name>
</gene>
<dbReference type="EMBL" id="LGKN01000004">
    <property type="protein sequence ID" value="KPL88323.1"/>
    <property type="molecule type" value="Genomic_DNA"/>
</dbReference>
<dbReference type="InterPro" id="IPR003737">
    <property type="entry name" value="GlcNAc_PI_deacetylase-related"/>
</dbReference>
<dbReference type="Pfam" id="PF02585">
    <property type="entry name" value="PIG-L"/>
    <property type="match status" value="1"/>
</dbReference>
<evidence type="ECO:0000313" key="3">
    <source>
        <dbReference type="Proteomes" id="UP000037784"/>
    </source>
</evidence>
<dbReference type="Proteomes" id="UP000050502">
    <property type="component" value="Unassembled WGS sequence"/>
</dbReference>